<evidence type="ECO:0000313" key="1">
    <source>
        <dbReference type="EMBL" id="QGA64102.1"/>
    </source>
</evidence>
<reference evidence="1 2" key="1">
    <citation type="submission" date="2019-10" db="EMBL/GenBank/DDBJ databases">
        <title>Vibrio sp. nov., isolated from Coralline algae surface.</title>
        <authorList>
            <person name="Geng Y."/>
            <person name="Zhang X."/>
        </authorList>
    </citation>
    <scope>NUCLEOTIDE SEQUENCE [LARGE SCALE GENOMIC DNA]</scope>
    <source>
        <strain evidence="1 2">SM1977</strain>
    </source>
</reference>
<evidence type="ECO:0000313" key="2">
    <source>
        <dbReference type="Proteomes" id="UP000348942"/>
    </source>
</evidence>
<dbReference type="GO" id="GO:0016491">
    <property type="term" value="F:oxidoreductase activity"/>
    <property type="evidence" value="ECO:0007669"/>
    <property type="project" value="TreeGrafter"/>
</dbReference>
<dbReference type="PANTHER" id="PTHR42923:SF17">
    <property type="entry name" value="AMINE OXIDASE DOMAIN-CONTAINING PROTEIN"/>
    <property type="match status" value="1"/>
</dbReference>
<dbReference type="AlphaFoldDB" id="A0A5Q0TAE5"/>
<dbReference type="Gene3D" id="1.10.405.20">
    <property type="match status" value="1"/>
</dbReference>
<dbReference type="PANTHER" id="PTHR42923">
    <property type="entry name" value="PROTOPORPHYRINOGEN OXIDASE"/>
    <property type="match status" value="1"/>
</dbReference>
<dbReference type="Pfam" id="PF13450">
    <property type="entry name" value="NAD_binding_8"/>
    <property type="match status" value="1"/>
</dbReference>
<dbReference type="EMBL" id="CP045699">
    <property type="protein sequence ID" value="QGA64102.1"/>
    <property type="molecule type" value="Genomic_DNA"/>
</dbReference>
<sequence length="452" mass="50952">MKKIAIVGSGISGLTCAYLLDNYRSGEKFDITVFEKNDYVGGHTATIDITHNGQNHAIDTGFIVFNDRTYPNFNKLLDTLGVNKRATEMSFSVHNRTTGFEYNGNNINSLFAQRRNLFRPRFWRLLLEIIKFNKQCKSLFHRDAIENNQTLGDFLHANSFSDFFAEHYILPMGAAIWSTSLKEMKAFELKFFIQFFYHHGLLNISDRPQWYVVAGGSKSYVDQILSRLTKPVLTQSDIQSVTRHQDSVSIVLNPSSANGLPQTQVFDEVIFACHSDQALALLSDASEDEKAVLGNIPYSRNEVVLHTDTALLPKRKLAWASWNYLLDGDLLGDGDLLSDERKPLASDINKNSKPPRQACVTYNMNILQGFESASTFCVTLNQTDSIDASKIIQKFIYHHPVLNSDSVAAQKQRSKISGKNHTHFVGAYWYSGFHEDGVRSALDVTQHFGVSL</sequence>
<proteinExistence type="predicted"/>
<dbReference type="FunFam" id="1.10.405.20:FF:000001">
    <property type="entry name" value="Amine oxidase"/>
    <property type="match status" value="1"/>
</dbReference>
<keyword evidence="2" id="KW-1185">Reference proteome</keyword>
<dbReference type="Gene3D" id="3.30.70.1990">
    <property type="match status" value="1"/>
</dbReference>
<gene>
    <name evidence="1" type="ORF">GFB47_00870</name>
</gene>
<dbReference type="Gene3D" id="3.50.50.60">
    <property type="entry name" value="FAD/NAD(P)-binding domain"/>
    <property type="match status" value="1"/>
</dbReference>
<dbReference type="SUPFAM" id="SSF51905">
    <property type="entry name" value="FAD/NAD(P)-binding domain"/>
    <property type="match status" value="1"/>
</dbReference>
<organism evidence="1 2">
    <name type="scientific">Vibrio algicola</name>
    <dbReference type="NCBI Taxonomy" id="2662262"/>
    <lineage>
        <taxon>Bacteria</taxon>
        <taxon>Pseudomonadati</taxon>
        <taxon>Pseudomonadota</taxon>
        <taxon>Gammaproteobacteria</taxon>
        <taxon>Vibrionales</taxon>
        <taxon>Vibrionaceae</taxon>
        <taxon>Vibrio</taxon>
    </lineage>
</organism>
<dbReference type="Proteomes" id="UP000348942">
    <property type="component" value="Chromosome 1"/>
</dbReference>
<accession>A0A5Q0TAE5</accession>
<name>A0A5Q0TAE5_9VIBR</name>
<protein>
    <submittedName>
        <fullName evidence="1">FAD-dependent oxidoreductase</fullName>
    </submittedName>
</protein>
<dbReference type="RefSeq" id="WP_153445794.1">
    <property type="nucleotide sequence ID" value="NZ_CP045699.1"/>
</dbReference>
<dbReference type="InterPro" id="IPR050464">
    <property type="entry name" value="Zeta_carotene_desat/Oxidored"/>
</dbReference>
<dbReference type="InterPro" id="IPR036188">
    <property type="entry name" value="FAD/NAD-bd_sf"/>
</dbReference>